<evidence type="ECO:0000313" key="14">
    <source>
        <dbReference type="Proteomes" id="UP001151582"/>
    </source>
</evidence>
<feature type="transmembrane region" description="Helical" evidence="11">
    <location>
        <begin position="329"/>
        <end position="349"/>
    </location>
</feature>
<dbReference type="SUPFAM" id="SSF52540">
    <property type="entry name" value="P-loop containing nucleoside triphosphate hydrolases"/>
    <property type="match status" value="1"/>
</dbReference>
<comment type="subcellular location">
    <subcellularLocation>
        <location evidence="1">Membrane</location>
        <topology evidence="1">Multi-pass membrane protein</topology>
    </subcellularLocation>
</comment>
<dbReference type="PROSITE" id="PS50893">
    <property type="entry name" value="ABC_TRANSPORTER_2"/>
    <property type="match status" value="1"/>
</dbReference>
<keyword evidence="9 11" id="KW-0472">Membrane</keyword>
<dbReference type="PANTHER" id="PTHR19229">
    <property type="entry name" value="ATP-BINDING CASSETTE TRANSPORTER SUBFAMILY A ABCA"/>
    <property type="match status" value="1"/>
</dbReference>
<dbReference type="OrthoDB" id="8061355at2759"/>
<gene>
    <name evidence="13" type="ORF">H4R34_003467</name>
</gene>
<evidence type="ECO:0000256" key="9">
    <source>
        <dbReference type="ARBA" id="ARBA00023136"/>
    </source>
</evidence>
<dbReference type="EMBL" id="JANBQB010000324">
    <property type="protein sequence ID" value="KAJ1977734.1"/>
    <property type="molecule type" value="Genomic_DNA"/>
</dbReference>
<evidence type="ECO:0000256" key="8">
    <source>
        <dbReference type="ARBA" id="ARBA00022989"/>
    </source>
</evidence>
<dbReference type="Proteomes" id="UP001151582">
    <property type="component" value="Unassembled WGS sequence"/>
</dbReference>
<evidence type="ECO:0000256" key="6">
    <source>
        <dbReference type="ARBA" id="ARBA00022741"/>
    </source>
</evidence>
<comment type="similarity">
    <text evidence="2">Belongs to the ABC transporter superfamily. ABCA family.</text>
</comment>
<feature type="transmembrane region" description="Helical" evidence="11">
    <location>
        <begin position="258"/>
        <end position="283"/>
    </location>
</feature>
<dbReference type="SMART" id="SM00382">
    <property type="entry name" value="AAA"/>
    <property type="match status" value="1"/>
</dbReference>
<keyword evidence="14" id="KW-1185">Reference proteome</keyword>
<comment type="caution">
    <text evidence="13">The sequence shown here is derived from an EMBL/GenBank/DDBJ whole genome shotgun (WGS) entry which is preliminary data.</text>
</comment>
<dbReference type="InterPro" id="IPR026082">
    <property type="entry name" value="ABCA"/>
</dbReference>
<feature type="region of interest" description="Disordered" evidence="10">
    <location>
        <begin position="129"/>
        <end position="155"/>
    </location>
</feature>
<name>A0A9W8AZZ0_9FUNG</name>
<keyword evidence="6" id="KW-0547">Nucleotide-binding</keyword>
<dbReference type="InterPro" id="IPR003593">
    <property type="entry name" value="AAA+_ATPase"/>
</dbReference>
<keyword evidence="7" id="KW-0067">ATP-binding</keyword>
<feature type="transmembrane region" description="Helical" evidence="11">
    <location>
        <begin position="295"/>
        <end position="317"/>
    </location>
</feature>
<organism evidence="13 14">
    <name type="scientific">Dimargaris verticillata</name>
    <dbReference type="NCBI Taxonomy" id="2761393"/>
    <lineage>
        <taxon>Eukaryota</taxon>
        <taxon>Fungi</taxon>
        <taxon>Fungi incertae sedis</taxon>
        <taxon>Zoopagomycota</taxon>
        <taxon>Kickxellomycotina</taxon>
        <taxon>Dimargaritomycetes</taxon>
        <taxon>Dimargaritales</taxon>
        <taxon>Dimargaritaceae</taxon>
        <taxon>Dimargaris</taxon>
    </lineage>
</organism>
<feature type="transmembrane region" description="Helical" evidence="11">
    <location>
        <begin position="395"/>
        <end position="420"/>
    </location>
</feature>
<protein>
    <recommendedName>
        <fullName evidence="12">ABC transporter domain-containing protein</fullName>
    </recommendedName>
</protein>
<keyword evidence="8 11" id="KW-1133">Transmembrane helix</keyword>
<dbReference type="PANTHER" id="PTHR19229:SF36">
    <property type="entry name" value="ATP-BINDING CASSETTE SUB-FAMILY A MEMBER 2"/>
    <property type="match status" value="1"/>
</dbReference>
<dbReference type="GO" id="GO:0005524">
    <property type="term" value="F:ATP binding"/>
    <property type="evidence" value="ECO:0007669"/>
    <property type="project" value="UniProtKB-KW"/>
</dbReference>
<feature type="transmembrane region" description="Helical" evidence="11">
    <location>
        <begin position="20"/>
        <end position="43"/>
    </location>
</feature>
<dbReference type="Pfam" id="PF00005">
    <property type="entry name" value="ABC_tran"/>
    <property type="match status" value="1"/>
</dbReference>
<proteinExistence type="inferred from homology"/>
<dbReference type="CDD" id="cd03263">
    <property type="entry name" value="ABC_subfamily_A"/>
    <property type="match status" value="1"/>
</dbReference>
<keyword evidence="4 11" id="KW-0812">Transmembrane</keyword>
<dbReference type="InterPro" id="IPR003439">
    <property type="entry name" value="ABC_transporter-like_ATP-bd"/>
</dbReference>
<dbReference type="Pfam" id="PF12698">
    <property type="entry name" value="ABC2_membrane_3"/>
    <property type="match status" value="1"/>
</dbReference>
<feature type="transmembrane region" description="Helical" evidence="11">
    <location>
        <begin position="217"/>
        <end position="238"/>
    </location>
</feature>
<evidence type="ECO:0000256" key="7">
    <source>
        <dbReference type="ARBA" id="ARBA00022840"/>
    </source>
</evidence>
<dbReference type="AlphaFoldDB" id="A0A9W8AZZ0"/>
<evidence type="ECO:0000256" key="3">
    <source>
        <dbReference type="ARBA" id="ARBA00022448"/>
    </source>
</evidence>
<dbReference type="FunFam" id="3.40.50.300:FF:000335">
    <property type="entry name" value="ATP binding cassette subfamily A member 5"/>
    <property type="match status" value="1"/>
</dbReference>
<dbReference type="GO" id="GO:0140359">
    <property type="term" value="F:ABC-type transporter activity"/>
    <property type="evidence" value="ECO:0007669"/>
    <property type="project" value="InterPro"/>
</dbReference>
<feature type="transmembrane region" description="Helical" evidence="11">
    <location>
        <begin position="356"/>
        <end position="375"/>
    </location>
</feature>
<evidence type="ECO:0000256" key="4">
    <source>
        <dbReference type="ARBA" id="ARBA00022692"/>
    </source>
</evidence>
<dbReference type="InterPro" id="IPR013525">
    <property type="entry name" value="ABC2_TM"/>
</dbReference>
<keyword evidence="5" id="KW-0677">Repeat</keyword>
<dbReference type="GO" id="GO:0016887">
    <property type="term" value="F:ATP hydrolysis activity"/>
    <property type="evidence" value="ECO:0007669"/>
    <property type="project" value="InterPro"/>
</dbReference>
<reference evidence="13" key="1">
    <citation type="submission" date="2022-07" db="EMBL/GenBank/DDBJ databases">
        <title>Phylogenomic reconstructions and comparative analyses of Kickxellomycotina fungi.</title>
        <authorList>
            <person name="Reynolds N.K."/>
            <person name="Stajich J.E."/>
            <person name="Barry K."/>
            <person name="Grigoriev I.V."/>
            <person name="Crous P."/>
            <person name="Smith M.E."/>
        </authorList>
    </citation>
    <scope>NUCLEOTIDE SEQUENCE</scope>
    <source>
        <strain evidence="13">RSA 567</strain>
    </source>
</reference>
<dbReference type="Gene3D" id="3.40.50.300">
    <property type="entry name" value="P-loop containing nucleotide triphosphate hydrolases"/>
    <property type="match status" value="1"/>
</dbReference>
<feature type="domain" description="ABC transporter" evidence="12">
    <location>
        <begin position="491"/>
        <end position="726"/>
    </location>
</feature>
<evidence type="ECO:0000256" key="1">
    <source>
        <dbReference type="ARBA" id="ARBA00004141"/>
    </source>
</evidence>
<evidence type="ECO:0000256" key="2">
    <source>
        <dbReference type="ARBA" id="ARBA00008869"/>
    </source>
</evidence>
<evidence type="ECO:0000256" key="10">
    <source>
        <dbReference type="SAM" id="MobiDB-lite"/>
    </source>
</evidence>
<evidence type="ECO:0000313" key="13">
    <source>
        <dbReference type="EMBL" id="KAJ1977734.1"/>
    </source>
</evidence>
<keyword evidence="3" id="KW-0813">Transport</keyword>
<dbReference type="GO" id="GO:0016020">
    <property type="term" value="C:membrane"/>
    <property type="evidence" value="ECO:0007669"/>
    <property type="project" value="UniProtKB-SubCell"/>
</dbReference>
<accession>A0A9W8AZZ0</accession>
<evidence type="ECO:0000259" key="12">
    <source>
        <dbReference type="PROSITE" id="PS50893"/>
    </source>
</evidence>
<sequence length="830" mass="91313">MATLRRQYPAMLRTQVLNLFHSPATLFVGVIFPVFTVFIGILIGKLVNVPNVQTGDVGTAPLGGMALPRNALIPYVVQDDGLTDAWQDTQQVLAQYINTPQPRHPNFTAFASLQAIDEYQRDEIVKENRDRSYEPRQPVGGYYLRSQDPPTTRATTGRAAYDYTVLYDSDRGPILPSLVHLMEAAMAPVDAGVPEITGRIETFPAQPSENTDITAKIIPIIMTYGLAFTIVTVAFTIVHERESGITNYLWASGLRVSVYYLAVFTRDLALYLFPTTLGCILLVAFRIPFFIHTSFLAFFFILYFSGPELIFWGYLFALPFKRSENVPPIVSFLISILVFLPYLIIELAYDATIGNLASYLLTAFVPIFGLIRGVRELAEAATHGKPYSTADTFDTQYPILGMFLIIVAKSVVLGCLLVFIQRQRLQGITLRTMFQRAFTGHGSAPSAAVDPDDPHRLAQSQLDQIMDSEVLREKSRLQANGTPQALDSDAVQICGLEHTFSHGTTGPARPILRDLWFSIHRHECFGYLGPNGAGKTTSLNILTGLLQPSAGQAYIRGHSVVPHSPAIKTLIGVCPQFDILWPTLTGREHLRLMAAIRGVPLVETEASIDQVVNAMALGPVVDKFTKGYSGGNKRRLSLAMACIGAPPVLFLDEPTTGVDVKVRQSIWEAVRMLKLTSAVVLTTHSMEEAEALCDRIGIIVNGNLKCLGTPQRLKNVYGRGWKVLVKATSLPSAARTIQAMVDTFVTCSMPEAAVECKLVQQLGVNLEFEISRGEPAMADPQVTHSAPGILGPLFTLLETSKQHGETLDYSVNQTTLSQVFIDFAKLQINY</sequence>
<evidence type="ECO:0000256" key="5">
    <source>
        <dbReference type="ARBA" id="ARBA00022737"/>
    </source>
</evidence>
<evidence type="ECO:0000256" key="11">
    <source>
        <dbReference type="SAM" id="Phobius"/>
    </source>
</evidence>
<dbReference type="InterPro" id="IPR027417">
    <property type="entry name" value="P-loop_NTPase"/>
</dbReference>